<organism evidence="2 3">
    <name type="scientific">Symbiodinium pilosum</name>
    <name type="common">Dinoflagellate</name>
    <dbReference type="NCBI Taxonomy" id="2952"/>
    <lineage>
        <taxon>Eukaryota</taxon>
        <taxon>Sar</taxon>
        <taxon>Alveolata</taxon>
        <taxon>Dinophyceae</taxon>
        <taxon>Suessiales</taxon>
        <taxon>Symbiodiniaceae</taxon>
        <taxon>Symbiodinium</taxon>
    </lineage>
</organism>
<evidence type="ECO:0000313" key="2">
    <source>
        <dbReference type="EMBL" id="CAE7609200.1"/>
    </source>
</evidence>
<dbReference type="EMBL" id="CAJNIZ010040924">
    <property type="protein sequence ID" value="CAE7609200.1"/>
    <property type="molecule type" value="Genomic_DNA"/>
</dbReference>
<keyword evidence="1" id="KW-0812">Transmembrane</keyword>
<evidence type="ECO:0000313" key="3">
    <source>
        <dbReference type="Proteomes" id="UP000649617"/>
    </source>
</evidence>
<keyword evidence="1" id="KW-1133">Transmembrane helix</keyword>
<feature type="transmembrane region" description="Helical" evidence="1">
    <location>
        <begin position="226"/>
        <end position="242"/>
    </location>
</feature>
<feature type="transmembrane region" description="Helical" evidence="1">
    <location>
        <begin position="161"/>
        <end position="181"/>
    </location>
</feature>
<keyword evidence="3" id="KW-1185">Reference proteome</keyword>
<accession>A0A812VC30</accession>
<feature type="transmembrane region" description="Helical" evidence="1">
    <location>
        <begin position="474"/>
        <end position="491"/>
    </location>
</feature>
<name>A0A812VC30_SYMPI</name>
<feature type="transmembrane region" description="Helical" evidence="1">
    <location>
        <begin position="579"/>
        <end position="601"/>
    </location>
</feature>
<dbReference type="AlphaFoldDB" id="A0A812VC30"/>
<gene>
    <name evidence="2" type="ORF">SPIL2461_LOCUS16083</name>
</gene>
<evidence type="ECO:0000256" key="1">
    <source>
        <dbReference type="SAM" id="Phobius"/>
    </source>
</evidence>
<sequence>MRFQSTMKVNHVDIFVSHSWSANAWLKYLAVCGFLNLSLAKKATGAAVVVSCLLVLLLPNLPMWLLFCMMVDIPVLIFFVFFFYGQHLTCGLWCPSMWVDKLCVDQGDESRKAAGLAGLPTFVQCSGRMLVLWDETYFERLWCNFELAVFAKYRGLKNFRFLPVWLPPWILIGVLFSYLLWRLIATLQELDPEYGIDDTARYKAVSGDKVAFGIQRVLKILTDLETYAVLEMPFFVVAVALLRSKLDGHRSLLDNMKRFDIHHAKCSVEDDRDVIEAQVARLYAIVEEPVIALDSLEGQMAAEALRSIPLSSPTESVIAVDSFVGERGGEGYARFLAVVDESQPRVSPMQSNSMFEYPVIAADSVVGSRKDVEGFARQTSDGLTNSQFLAPVADAVSDAGSDYPLMGVDLLAWENDIEGKVPLSGTDEERRALMHESDRDDCLQVFNDLVRLPLRAAIVEELGFETDLPWGDCLIVYMPAVLAATAITWAARDLYAGLGFASMNQYLFVNLAQISLASFCNPLAYALLLQGMNCITPKLGAGLLRGLSCLACGVLGKVFVCALYAVICGTLESYVLTQHPMFLLGFLVSLTAALVLNWILFWGGQQ</sequence>
<dbReference type="Proteomes" id="UP000649617">
    <property type="component" value="Unassembled WGS sequence"/>
</dbReference>
<feature type="transmembrane region" description="Helical" evidence="1">
    <location>
        <begin position="64"/>
        <end position="84"/>
    </location>
</feature>
<protein>
    <submittedName>
        <fullName evidence="2">Uncharacterized protein</fullName>
    </submittedName>
</protein>
<feature type="transmembrane region" description="Helical" evidence="1">
    <location>
        <begin position="511"/>
        <end position="531"/>
    </location>
</feature>
<proteinExistence type="predicted"/>
<feature type="transmembrane region" description="Helical" evidence="1">
    <location>
        <begin position="543"/>
        <end position="567"/>
    </location>
</feature>
<reference evidence="2" key="1">
    <citation type="submission" date="2021-02" db="EMBL/GenBank/DDBJ databases">
        <authorList>
            <person name="Dougan E. K."/>
            <person name="Rhodes N."/>
            <person name="Thang M."/>
            <person name="Chan C."/>
        </authorList>
    </citation>
    <scope>NUCLEOTIDE SEQUENCE</scope>
</reference>
<dbReference type="OrthoDB" id="435773at2759"/>
<comment type="caution">
    <text evidence="2">The sequence shown here is derived from an EMBL/GenBank/DDBJ whole genome shotgun (WGS) entry which is preliminary data.</text>
</comment>
<feature type="transmembrane region" description="Helical" evidence="1">
    <location>
        <begin position="39"/>
        <end position="58"/>
    </location>
</feature>
<keyword evidence="1" id="KW-0472">Membrane</keyword>